<dbReference type="EMBL" id="QDDR01000002">
    <property type="protein sequence ID" value="PVE48306.1"/>
    <property type="molecule type" value="Genomic_DNA"/>
</dbReference>
<organism evidence="2 3">
    <name type="scientific">Pararhodobacter aggregans</name>
    <dbReference type="NCBI Taxonomy" id="404875"/>
    <lineage>
        <taxon>Bacteria</taxon>
        <taxon>Pseudomonadati</taxon>
        <taxon>Pseudomonadota</taxon>
        <taxon>Alphaproteobacteria</taxon>
        <taxon>Rhodobacterales</taxon>
        <taxon>Paracoccaceae</taxon>
        <taxon>Pararhodobacter</taxon>
    </lineage>
</organism>
<dbReference type="InterPro" id="IPR025989">
    <property type="entry name" value="Virulence_F_dom"/>
</dbReference>
<dbReference type="OrthoDB" id="7359147at2"/>
<accession>A0A2T7UUN4</accession>
<keyword evidence="3" id="KW-1185">Reference proteome</keyword>
<gene>
    <name evidence="2" type="ORF">DDE23_04315</name>
</gene>
<evidence type="ECO:0000259" key="1">
    <source>
        <dbReference type="Pfam" id="PF13769"/>
    </source>
</evidence>
<dbReference type="AlphaFoldDB" id="A0A2T7UUN4"/>
<name>A0A2T7UUN4_9RHOB</name>
<comment type="caution">
    <text evidence="2">The sequence shown here is derived from an EMBL/GenBank/DDBJ whole genome shotgun (WGS) entry which is preliminary data.</text>
</comment>
<evidence type="ECO:0000313" key="2">
    <source>
        <dbReference type="EMBL" id="PVE48306.1"/>
    </source>
</evidence>
<dbReference type="RefSeq" id="WP_107750807.1">
    <property type="nucleotide sequence ID" value="NZ_QBKF01000002.1"/>
</dbReference>
<dbReference type="Proteomes" id="UP000244810">
    <property type="component" value="Unassembled WGS sequence"/>
</dbReference>
<sequence length="106" mass="12021">MSDATLQPVTIVFWRDIPAQVIVGKGRRGAKVQLPERFEQAIDRCAMKIGARDSDSYLAEWRKADPYDVAGEQEQVARAEALRLEAEYDTDRIKALIANDGWDRRA</sequence>
<dbReference type="Pfam" id="PF13769">
    <property type="entry name" value="Virulence_fact"/>
    <property type="match status" value="1"/>
</dbReference>
<reference evidence="2 3" key="1">
    <citation type="journal article" date="2011" name="Syst. Appl. Microbiol.">
        <title>Defluviimonas denitrificans gen. nov., sp. nov., and Pararhodobacter aggregans gen. nov., sp. nov., non-phototrophic Rhodobacteraceae from the biofilter of a marine aquaculture.</title>
        <authorList>
            <person name="Foesel B.U."/>
            <person name="Drake H.L."/>
            <person name="Schramm A."/>
        </authorList>
    </citation>
    <scope>NUCLEOTIDE SEQUENCE [LARGE SCALE GENOMIC DNA]</scope>
    <source>
        <strain evidence="2 3">D1-19</strain>
    </source>
</reference>
<protein>
    <recommendedName>
        <fullName evidence="1">Virulence factor domain-containing protein</fullName>
    </recommendedName>
</protein>
<feature type="domain" description="Virulence factor" evidence="1">
    <location>
        <begin position="12"/>
        <end position="97"/>
    </location>
</feature>
<proteinExistence type="predicted"/>
<evidence type="ECO:0000313" key="3">
    <source>
        <dbReference type="Proteomes" id="UP000244810"/>
    </source>
</evidence>